<evidence type="ECO:0000313" key="1">
    <source>
        <dbReference type="EMBL" id="MCW8084075.1"/>
    </source>
</evidence>
<dbReference type="PRINTS" id="PR01210">
    <property type="entry name" value="GGTRANSPTASE"/>
</dbReference>
<sequence>MFTTRPEIAGTFGVVASTHWVASQVGMAVLERGGNAFDAAAAAGFTLQMVEPHLNGPLGDCPIILHSAALGTQQVICGQGPSPSGLTVAHVKGQLGLDMMPGTGFLAAPVPGAFDAWARMLQEHGTWRLRDVLEYAIGYARHGAPMVGRVKATVESVRRLFEQEWTTSAAIWLRDGGPQAGGLYSNPTLAETYERLLREAEAPGRSRETQIEAAREAWHGGFVAEAIDRFVRSPAMDTSGERHAGVLTGQDMAKWRAGVEKPLTYDFKGHTVLKCGPWSQGPTMLQTLSLLDGMDLAAMDPVGAEFVHAVTEAMKLAYADREAHYGDPDFSDVPMEALLSPEYVAQRRALIGREASMEFRPGTPGGRPVRGVDYAAAVARAEEMRAAEGSGEPTVSRLGASGGDTCHVDIIDRWGNFVSATPSAGWLQSSPAIPELGCCLGTRCQMFWLDETLPNGLQPGKRPRTTLSPSMVLKDGAPYMAYGTPGGEQQDQWQPIMLARMLAHGFNIQEAIDLPSFHSEHWVSSFWPRGAKPGKLVLEGRFKPEVAEELRARGHKVEMGGDWSEGRLTGARRLADGQLRAGANPRGMQGYAVGR</sequence>
<dbReference type="PANTHER" id="PTHR43881">
    <property type="entry name" value="GAMMA-GLUTAMYLTRANSPEPTIDASE (AFU_ORTHOLOGUE AFUA_4G13580)"/>
    <property type="match status" value="1"/>
</dbReference>
<dbReference type="PANTHER" id="PTHR43881:SF1">
    <property type="entry name" value="GAMMA-GLUTAMYLTRANSPEPTIDASE (AFU_ORTHOLOGUE AFUA_4G13580)"/>
    <property type="match status" value="1"/>
</dbReference>
<evidence type="ECO:0000313" key="2">
    <source>
        <dbReference type="Proteomes" id="UP001526430"/>
    </source>
</evidence>
<gene>
    <name evidence="1" type="ORF">OF850_00405</name>
</gene>
<dbReference type="InterPro" id="IPR043138">
    <property type="entry name" value="GGT_lsub"/>
</dbReference>
<dbReference type="InterPro" id="IPR043137">
    <property type="entry name" value="GGT_ssub_C"/>
</dbReference>
<dbReference type="SUPFAM" id="SSF56235">
    <property type="entry name" value="N-terminal nucleophile aminohydrolases (Ntn hydrolases)"/>
    <property type="match status" value="1"/>
</dbReference>
<dbReference type="Gene3D" id="1.10.246.130">
    <property type="match status" value="1"/>
</dbReference>
<dbReference type="InterPro" id="IPR052896">
    <property type="entry name" value="GGT-like_enzyme"/>
</dbReference>
<name>A0ABT3NPJ2_9PROT</name>
<dbReference type="Gene3D" id="3.60.20.40">
    <property type="match status" value="1"/>
</dbReference>
<keyword evidence="2" id="KW-1185">Reference proteome</keyword>
<dbReference type="InterPro" id="IPR029055">
    <property type="entry name" value="Ntn_hydrolases_N"/>
</dbReference>
<protein>
    <submittedName>
        <fullName evidence="1">Gamma-glutamyltransferase family protein</fullName>
    </submittedName>
</protein>
<dbReference type="RefSeq" id="WP_301587687.1">
    <property type="nucleotide sequence ID" value="NZ_JAPFQI010000001.1"/>
</dbReference>
<organism evidence="1 2">
    <name type="scientific">Sabulicella glaciei</name>
    <dbReference type="NCBI Taxonomy" id="2984948"/>
    <lineage>
        <taxon>Bacteria</taxon>
        <taxon>Pseudomonadati</taxon>
        <taxon>Pseudomonadota</taxon>
        <taxon>Alphaproteobacteria</taxon>
        <taxon>Acetobacterales</taxon>
        <taxon>Acetobacteraceae</taxon>
        <taxon>Sabulicella</taxon>
    </lineage>
</organism>
<dbReference type="EMBL" id="JAPFQI010000001">
    <property type="protein sequence ID" value="MCW8084075.1"/>
    <property type="molecule type" value="Genomic_DNA"/>
</dbReference>
<dbReference type="Proteomes" id="UP001526430">
    <property type="component" value="Unassembled WGS sequence"/>
</dbReference>
<accession>A0ABT3NPJ2</accession>
<dbReference type="Pfam" id="PF01019">
    <property type="entry name" value="G_glu_transpept"/>
    <property type="match status" value="1"/>
</dbReference>
<proteinExistence type="predicted"/>
<reference evidence="1 2" key="1">
    <citation type="submission" date="2022-10" db="EMBL/GenBank/DDBJ databases">
        <title>Roseococcus glaciei nov., sp. nov., isolated from glacier.</title>
        <authorList>
            <person name="Liu Q."/>
            <person name="Xin Y.-H."/>
        </authorList>
    </citation>
    <scope>NUCLEOTIDE SEQUENCE [LARGE SCALE GENOMIC DNA]</scope>
    <source>
        <strain evidence="1 2">MDT2-1-1</strain>
    </source>
</reference>
<comment type="caution">
    <text evidence="1">The sequence shown here is derived from an EMBL/GenBank/DDBJ whole genome shotgun (WGS) entry which is preliminary data.</text>
</comment>